<dbReference type="AlphaFoldDB" id="A0A0L6JN42"/>
<evidence type="ECO:0000313" key="10">
    <source>
        <dbReference type="EMBL" id="KNY27193.1"/>
    </source>
</evidence>
<feature type="domain" description="Spore germination protein N-terminal" evidence="9">
    <location>
        <begin position="24"/>
        <end position="193"/>
    </location>
</feature>
<gene>
    <name evidence="10" type="ORF">Bccel_2461</name>
</gene>
<evidence type="ECO:0000256" key="4">
    <source>
        <dbReference type="ARBA" id="ARBA00022729"/>
    </source>
</evidence>
<dbReference type="GO" id="GO:0016020">
    <property type="term" value="C:membrane"/>
    <property type="evidence" value="ECO:0007669"/>
    <property type="project" value="UniProtKB-SubCell"/>
</dbReference>
<dbReference type="EMBL" id="LGTC01000001">
    <property type="protein sequence ID" value="KNY27193.1"/>
    <property type="molecule type" value="Genomic_DNA"/>
</dbReference>
<dbReference type="eggNOG" id="ENOG502ZYKQ">
    <property type="taxonomic scope" value="Bacteria"/>
</dbReference>
<dbReference type="RefSeq" id="WP_050753403.1">
    <property type="nucleotide sequence ID" value="NZ_JQKC01000029.1"/>
</dbReference>
<dbReference type="GO" id="GO:0009847">
    <property type="term" value="P:spore germination"/>
    <property type="evidence" value="ECO:0007669"/>
    <property type="project" value="InterPro"/>
</dbReference>
<dbReference type="OrthoDB" id="2986797at2"/>
<dbReference type="PANTHER" id="PTHR35789">
    <property type="entry name" value="SPORE GERMINATION PROTEIN B3"/>
    <property type="match status" value="1"/>
</dbReference>
<sequence>MKVIKYILLIFLCINLLLQTGCWDQKLFEEIGFILQVGIEESSDHNILFSITYPIVERDTEEKVEFMAASSEKLIRASREKISNISGKLLQGGKIQQIYFSKEISTKGINEFFELFLRDPENPLLANVVIVDGSPKEMLEWSLEFKDKPRPAFYVNNLLMDARRRGVVPETRIYNFSIMYHSKTIDPVTPLLRYTKKDIVIGGCALFSSDKMVGQLDVDQTIILNALLGEEKKFNYTYYGQTPNKSEEKIKMGSVLTIRDIKRKIKTSIENDVPVININLNLTALIDEYTEEDSLDKQEIKKTMGDNVASSIKTEVQKLIKYIQNIGSDPIGIGELIRSKYNKYWKSIKWKEVYKDAVFNVDVKVNIESYGTLK</sequence>
<dbReference type="InterPro" id="IPR008844">
    <property type="entry name" value="Spore_GerAC-like"/>
</dbReference>
<dbReference type="STRING" id="398512.Bccel_2461"/>
<dbReference type="InterPro" id="IPR057336">
    <property type="entry name" value="GerAC_N"/>
</dbReference>
<accession>A0A0L6JN42</accession>
<keyword evidence="7" id="KW-0449">Lipoprotein</keyword>
<comment type="similarity">
    <text evidence="2">Belongs to the GerABKC lipoprotein family.</text>
</comment>
<comment type="caution">
    <text evidence="10">The sequence shown here is derived from an EMBL/GenBank/DDBJ whole genome shotgun (WGS) entry which is preliminary data.</text>
</comment>
<organism evidence="10 11">
    <name type="scientific">Pseudobacteroides cellulosolvens ATCC 35603 = DSM 2933</name>
    <dbReference type="NCBI Taxonomy" id="398512"/>
    <lineage>
        <taxon>Bacteria</taxon>
        <taxon>Bacillati</taxon>
        <taxon>Bacillota</taxon>
        <taxon>Clostridia</taxon>
        <taxon>Eubacteriales</taxon>
        <taxon>Oscillospiraceae</taxon>
        <taxon>Pseudobacteroides</taxon>
    </lineage>
</organism>
<protein>
    <submittedName>
        <fullName evidence="10">Germination protein, Ger(X)C family</fullName>
    </submittedName>
</protein>
<evidence type="ECO:0000259" key="9">
    <source>
        <dbReference type="Pfam" id="PF25198"/>
    </source>
</evidence>
<keyword evidence="5" id="KW-0472">Membrane</keyword>
<feature type="domain" description="Spore germination GerAC-like C-terminal" evidence="8">
    <location>
        <begin position="203"/>
        <end position="371"/>
    </location>
</feature>
<dbReference type="Pfam" id="PF05504">
    <property type="entry name" value="Spore_GerAC"/>
    <property type="match status" value="1"/>
</dbReference>
<evidence type="ECO:0000256" key="2">
    <source>
        <dbReference type="ARBA" id="ARBA00007886"/>
    </source>
</evidence>
<dbReference type="NCBIfam" id="TIGR02887">
    <property type="entry name" value="spore_ger_x_C"/>
    <property type="match status" value="1"/>
</dbReference>
<dbReference type="Proteomes" id="UP000036923">
    <property type="component" value="Unassembled WGS sequence"/>
</dbReference>
<evidence type="ECO:0000259" key="8">
    <source>
        <dbReference type="Pfam" id="PF05504"/>
    </source>
</evidence>
<evidence type="ECO:0000256" key="7">
    <source>
        <dbReference type="ARBA" id="ARBA00023288"/>
    </source>
</evidence>
<name>A0A0L6JN42_9FIRM</name>
<keyword evidence="4" id="KW-0732">Signal</keyword>
<dbReference type="InterPro" id="IPR046953">
    <property type="entry name" value="Spore_GerAC-like_C"/>
</dbReference>
<evidence type="ECO:0000256" key="6">
    <source>
        <dbReference type="ARBA" id="ARBA00023139"/>
    </source>
</evidence>
<dbReference type="Pfam" id="PF25198">
    <property type="entry name" value="Spore_GerAC_N"/>
    <property type="match status" value="1"/>
</dbReference>
<evidence type="ECO:0000313" key="11">
    <source>
        <dbReference type="Proteomes" id="UP000036923"/>
    </source>
</evidence>
<evidence type="ECO:0000256" key="3">
    <source>
        <dbReference type="ARBA" id="ARBA00022544"/>
    </source>
</evidence>
<keyword evidence="3" id="KW-0309">Germination</keyword>
<keyword evidence="6" id="KW-0564">Palmitate</keyword>
<comment type="subcellular location">
    <subcellularLocation>
        <location evidence="1">Membrane</location>
        <topology evidence="1">Lipid-anchor</topology>
    </subcellularLocation>
</comment>
<dbReference type="Gene3D" id="3.30.300.210">
    <property type="entry name" value="Nutrient germinant receptor protein C, domain 3"/>
    <property type="match status" value="1"/>
</dbReference>
<evidence type="ECO:0000256" key="5">
    <source>
        <dbReference type="ARBA" id="ARBA00023136"/>
    </source>
</evidence>
<keyword evidence="11" id="KW-1185">Reference proteome</keyword>
<dbReference type="InterPro" id="IPR038501">
    <property type="entry name" value="Spore_GerAC_C_sf"/>
</dbReference>
<reference evidence="11" key="1">
    <citation type="submission" date="2015-07" db="EMBL/GenBank/DDBJ databases">
        <title>Near-Complete Genome Sequence of the Cellulolytic Bacterium Bacteroides (Pseudobacteroides) cellulosolvens ATCC 35603.</title>
        <authorList>
            <person name="Dassa B."/>
            <person name="Utturkar S.M."/>
            <person name="Klingeman D.M."/>
            <person name="Hurt R.A."/>
            <person name="Keller M."/>
            <person name="Xu J."/>
            <person name="Reddy Y.H.K."/>
            <person name="Borovok I."/>
            <person name="Grinberg I.R."/>
            <person name="Lamed R."/>
            <person name="Zhivin O."/>
            <person name="Bayer E.A."/>
            <person name="Brown S.D."/>
        </authorList>
    </citation>
    <scope>NUCLEOTIDE SEQUENCE [LARGE SCALE GENOMIC DNA]</scope>
    <source>
        <strain evidence="11">DSM 2933</strain>
    </source>
</reference>
<dbReference type="PANTHER" id="PTHR35789:SF1">
    <property type="entry name" value="SPORE GERMINATION PROTEIN B3"/>
    <property type="match status" value="1"/>
</dbReference>
<proteinExistence type="inferred from homology"/>
<evidence type="ECO:0000256" key="1">
    <source>
        <dbReference type="ARBA" id="ARBA00004635"/>
    </source>
</evidence>